<dbReference type="Proteomes" id="UP000199048">
    <property type="component" value="Unassembled WGS sequence"/>
</dbReference>
<evidence type="ECO:0000313" key="3">
    <source>
        <dbReference type="Proteomes" id="UP000199048"/>
    </source>
</evidence>
<evidence type="ECO:0000313" key="2">
    <source>
        <dbReference type="EMBL" id="SFM98411.1"/>
    </source>
</evidence>
<dbReference type="InterPro" id="IPR038078">
    <property type="entry name" value="PhoU-like_sf"/>
</dbReference>
<dbReference type="STRING" id="582667.SAMN05192568_10927"/>
<comment type="similarity">
    <text evidence="1">Belongs to the UPF0111 family.</text>
</comment>
<organism evidence="2 3">
    <name type="scientific">Methylobacterium pseudosasicola</name>
    <dbReference type="NCBI Taxonomy" id="582667"/>
    <lineage>
        <taxon>Bacteria</taxon>
        <taxon>Pseudomonadati</taxon>
        <taxon>Pseudomonadota</taxon>
        <taxon>Alphaproteobacteria</taxon>
        <taxon>Hyphomicrobiales</taxon>
        <taxon>Methylobacteriaceae</taxon>
        <taxon>Methylobacterium</taxon>
    </lineage>
</organism>
<dbReference type="InterPro" id="IPR018445">
    <property type="entry name" value="Put_Phosphate_transp_reg"/>
</dbReference>
<dbReference type="PANTHER" id="PTHR37298">
    <property type="entry name" value="UPF0111 PROTEIN YKAA"/>
    <property type="match status" value="1"/>
</dbReference>
<dbReference type="Gene3D" id="1.20.58.220">
    <property type="entry name" value="Phosphate transport system protein phou homolog 2, domain 2"/>
    <property type="match status" value="1"/>
</dbReference>
<keyword evidence="3" id="KW-1185">Reference proteome</keyword>
<reference evidence="3" key="1">
    <citation type="submission" date="2016-10" db="EMBL/GenBank/DDBJ databases">
        <authorList>
            <person name="Varghese N."/>
            <person name="Submissions S."/>
        </authorList>
    </citation>
    <scope>NUCLEOTIDE SEQUENCE [LARGE SCALE GENOMIC DNA]</scope>
    <source>
        <strain evidence="3">BL36</strain>
    </source>
</reference>
<accession>A0A1I4VB30</accession>
<dbReference type="InterPro" id="IPR052912">
    <property type="entry name" value="UPF0111_domain"/>
</dbReference>
<evidence type="ECO:0000256" key="1">
    <source>
        <dbReference type="ARBA" id="ARBA00008591"/>
    </source>
</evidence>
<proteinExistence type="inferred from homology"/>
<sequence>MQFTDRHARPLGSIEVARILVLEPRRYMLGWFRALMPREDRFFDLFERHAATIVGGAAALRALLDGTEDVPLACQAIADHEDEADTITREALLAVRRTFITPFDRGDIQALVGSLDDAIDQMLKTAKTVQLFEVTAFEPSMREMGAVIQEAAAATAEALPKLRALGENAAVLNTLTERVIQLEGRADDLHNAGLKALFKASRQDPMAFVVGSELYDHLEKVMDRFEDVANQISSIVVEHV</sequence>
<dbReference type="Pfam" id="PF01865">
    <property type="entry name" value="PhoU_div"/>
    <property type="match status" value="1"/>
</dbReference>
<dbReference type="PANTHER" id="PTHR37298:SF1">
    <property type="entry name" value="UPF0111 PROTEIN YKAA"/>
    <property type="match status" value="1"/>
</dbReference>
<evidence type="ECO:0008006" key="4">
    <source>
        <dbReference type="Google" id="ProtNLM"/>
    </source>
</evidence>
<gene>
    <name evidence="2" type="ORF">SAMN05192568_10927</name>
</gene>
<dbReference type="AlphaFoldDB" id="A0A1I4VB30"/>
<protein>
    <recommendedName>
        <fullName evidence="4">Nuclease PIN</fullName>
    </recommendedName>
</protein>
<dbReference type="EMBL" id="FOTK01000092">
    <property type="protein sequence ID" value="SFM98411.1"/>
    <property type="molecule type" value="Genomic_DNA"/>
</dbReference>
<name>A0A1I4VB30_9HYPH</name>